<sequence length="309" mass="34619">MGALVSNDFDPFADLPDLKGKVVVVAPGIDSVGIEIVKCLVRRGAKVYVGAPSKLKARRALSPLRTDPVRRGEVVEIIADFGDPQKVKEAAERLLTMESRLDILVNNANMSSNDPGPNPIVHHLSRFVFTRTLLPRLARTAVERGSDVRIVNISSDSCHRGWYPSLNDMNQYFKKSWELQAARPGQLKLSNILWTRKLQRRLTADLSPVLVMALHLGNVHDDMLRTLWAQCTFSWLKTYLLAYLRPRVVIRNVLFAIASPVVRTHPNTYSGAYLVPIGEVAQLSEKARNPQLASELWDLTENILKVVDL</sequence>
<gene>
    <name evidence="2" type="ORF">JAAARDRAFT_66213</name>
</gene>
<proteinExistence type="predicted"/>
<dbReference type="PANTHER" id="PTHR43157">
    <property type="entry name" value="PHOSPHATIDYLINOSITOL-GLYCAN BIOSYNTHESIS CLASS F PROTEIN-RELATED"/>
    <property type="match status" value="1"/>
</dbReference>
<organism evidence="2 3">
    <name type="scientific">Jaapia argillacea MUCL 33604</name>
    <dbReference type="NCBI Taxonomy" id="933084"/>
    <lineage>
        <taxon>Eukaryota</taxon>
        <taxon>Fungi</taxon>
        <taxon>Dikarya</taxon>
        <taxon>Basidiomycota</taxon>
        <taxon>Agaricomycotina</taxon>
        <taxon>Agaricomycetes</taxon>
        <taxon>Agaricomycetidae</taxon>
        <taxon>Jaapiales</taxon>
        <taxon>Jaapiaceae</taxon>
        <taxon>Jaapia</taxon>
    </lineage>
</organism>
<evidence type="ECO:0000313" key="2">
    <source>
        <dbReference type="EMBL" id="KDQ62503.1"/>
    </source>
</evidence>
<dbReference type="STRING" id="933084.A0A067Q629"/>
<evidence type="ECO:0000256" key="1">
    <source>
        <dbReference type="ARBA" id="ARBA00023002"/>
    </source>
</evidence>
<dbReference type="HOGENOM" id="CLU_010194_44_6_1"/>
<dbReference type="InterPro" id="IPR036291">
    <property type="entry name" value="NAD(P)-bd_dom_sf"/>
</dbReference>
<dbReference type="Proteomes" id="UP000027265">
    <property type="component" value="Unassembled WGS sequence"/>
</dbReference>
<dbReference type="Pfam" id="PF00106">
    <property type="entry name" value="adh_short"/>
    <property type="match status" value="1"/>
</dbReference>
<name>A0A067Q629_9AGAM</name>
<evidence type="ECO:0000313" key="3">
    <source>
        <dbReference type="Proteomes" id="UP000027265"/>
    </source>
</evidence>
<dbReference type="SUPFAM" id="SSF51735">
    <property type="entry name" value="NAD(P)-binding Rossmann-fold domains"/>
    <property type="match status" value="1"/>
</dbReference>
<keyword evidence="3" id="KW-1185">Reference proteome</keyword>
<dbReference type="PANTHER" id="PTHR43157:SF31">
    <property type="entry name" value="PHOSPHATIDYLINOSITOL-GLYCAN BIOSYNTHESIS CLASS F PROTEIN"/>
    <property type="match status" value="1"/>
</dbReference>
<dbReference type="EMBL" id="KL197711">
    <property type="protein sequence ID" value="KDQ62503.1"/>
    <property type="molecule type" value="Genomic_DNA"/>
</dbReference>
<dbReference type="OrthoDB" id="191139at2759"/>
<dbReference type="InParanoid" id="A0A067Q629"/>
<protein>
    <recommendedName>
        <fullName evidence="4">Ketoreductase (KR) domain-containing protein</fullName>
    </recommendedName>
</protein>
<accession>A0A067Q629</accession>
<dbReference type="InterPro" id="IPR002347">
    <property type="entry name" value="SDR_fam"/>
</dbReference>
<dbReference type="AlphaFoldDB" id="A0A067Q629"/>
<reference evidence="3" key="1">
    <citation type="journal article" date="2014" name="Proc. Natl. Acad. Sci. U.S.A.">
        <title>Extensive sampling of basidiomycete genomes demonstrates inadequacy of the white-rot/brown-rot paradigm for wood decay fungi.</title>
        <authorList>
            <person name="Riley R."/>
            <person name="Salamov A.A."/>
            <person name="Brown D.W."/>
            <person name="Nagy L.G."/>
            <person name="Floudas D."/>
            <person name="Held B.W."/>
            <person name="Levasseur A."/>
            <person name="Lombard V."/>
            <person name="Morin E."/>
            <person name="Otillar R."/>
            <person name="Lindquist E.A."/>
            <person name="Sun H."/>
            <person name="LaButti K.M."/>
            <person name="Schmutz J."/>
            <person name="Jabbour D."/>
            <person name="Luo H."/>
            <person name="Baker S.E."/>
            <person name="Pisabarro A.G."/>
            <person name="Walton J.D."/>
            <person name="Blanchette R.A."/>
            <person name="Henrissat B."/>
            <person name="Martin F."/>
            <person name="Cullen D."/>
            <person name="Hibbett D.S."/>
            <person name="Grigoriev I.V."/>
        </authorList>
    </citation>
    <scope>NUCLEOTIDE SEQUENCE [LARGE SCALE GENOMIC DNA]</scope>
    <source>
        <strain evidence="3">MUCL 33604</strain>
    </source>
</reference>
<keyword evidence="1" id="KW-0560">Oxidoreductase</keyword>
<dbReference type="Gene3D" id="3.40.50.720">
    <property type="entry name" value="NAD(P)-binding Rossmann-like Domain"/>
    <property type="match status" value="1"/>
</dbReference>
<evidence type="ECO:0008006" key="4">
    <source>
        <dbReference type="Google" id="ProtNLM"/>
    </source>
</evidence>
<dbReference type="GO" id="GO:0016491">
    <property type="term" value="F:oxidoreductase activity"/>
    <property type="evidence" value="ECO:0007669"/>
    <property type="project" value="UniProtKB-KW"/>
</dbReference>